<evidence type="ECO:0000313" key="6">
    <source>
        <dbReference type="EMBL" id="GID13464.1"/>
    </source>
</evidence>
<protein>
    <recommendedName>
        <fullName evidence="5">HTH tetR-type domain-containing protein</fullName>
    </recommendedName>
</protein>
<feature type="DNA-binding region" description="H-T-H motif" evidence="4">
    <location>
        <begin position="41"/>
        <end position="60"/>
    </location>
</feature>
<evidence type="ECO:0000256" key="3">
    <source>
        <dbReference type="ARBA" id="ARBA00023163"/>
    </source>
</evidence>
<dbReference type="Gene3D" id="1.10.357.10">
    <property type="entry name" value="Tetracycline Repressor, domain 2"/>
    <property type="match status" value="1"/>
</dbReference>
<feature type="domain" description="HTH tetR-type" evidence="5">
    <location>
        <begin position="20"/>
        <end position="78"/>
    </location>
</feature>
<dbReference type="PANTHER" id="PTHR30055">
    <property type="entry name" value="HTH-TYPE TRANSCRIPTIONAL REGULATOR RUTR"/>
    <property type="match status" value="1"/>
</dbReference>
<dbReference type="GO" id="GO:0003700">
    <property type="term" value="F:DNA-binding transcription factor activity"/>
    <property type="evidence" value="ECO:0007669"/>
    <property type="project" value="TreeGrafter"/>
</dbReference>
<dbReference type="SUPFAM" id="SSF48498">
    <property type="entry name" value="Tetracyclin repressor-like, C-terminal domain"/>
    <property type="match status" value="1"/>
</dbReference>
<evidence type="ECO:0000256" key="1">
    <source>
        <dbReference type="ARBA" id="ARBA00023015"/>
    </source>
</evidence>
<dbReference type="EMBL" id="BOMB01000024">
    <property type="protein sequence ID" value="GID13464.1"/>
    <property type="molecule type" value="Genomic_DNA"/>
</dbReference>
<dbReference type="Proteomes" id="UP000612808">
    <property type="component" value="Unassembled WGS sequence"/>
</dbReference>
<keyword evidence="1" id="KW-0805">Transcription regulation</keyword>
<dbReference type="Pfam" id="PF00440">
    <property type="entry name" value="TetR_N"/>
    <property type="match status" value="1"/>
</dbReference>
<dbReference type="InterPro" id="IPR001647">
    <property type="entry name" value="HTH_TetR"/>
</dbReference>
<keyword evidence="7" id="KW-1185">Reference proteome</keyword>
<evidence type="ECO:0000256" key="4">
    <source>
        <dbReference type="PROSITE-ProRule" id="PRU00335"/>
    </source>
</evidence>
<dbReference type="SUPFAM" id="SSF46689">
    <property type="entry name" value="Homeodomain-like"/>
    <property type="match status" value="1"/>
</dbReference>
<evidence type="ECO:0000313" key="7">
    <source>
        <dbReference type="Proteomes" id="UP000612808"/>
    </source>
</evidence>
<comment type="caution">
    <text evidence="6">The sequence shown here is derived from an EMBL/GenBank/DDBJ whole genome shotgun (WGS) entry which is preliminary data.</text>
</comment>
<dbReference type="InterPro" id="IPR009057">
    <property type="entry name" value="Homeodomain-like_sf"/>
</dbReference>
<keyword evidence="2 4" id="KW-0238">DNA-binding</keyword>
<reference evidence="6" key="1">
    <citation type="submission" date="2021-01" db="EMBL/GenBank/DDBJ databases">
        <title>Whole genome shotgun sequence of Actinocatenispora rupis NBRC 107355.</title>
        <authorList>
            <person name="Komaki H."/>
            <person name="Tamura T."/>
        </authorList>
    </citation>
    <scope>NUCLEOTIDE SEQUENCE</scope>
    <source>
        <strain evidence="6">NBRC 107355</strain>
    </source>
</reference>
<sequence length="192" mass="21240">MWPGREREWAVERTKRADTERTEQAILRAAERVLADDPAASMERIAAASGVARTTVHRRFATREALLDALSVWAARQFGAAVDAVPDAAPPLVALHQVTANVLRVKLGWGFAMSRPTTNTEVADVHAHVLDRCIGLFRRARDTGVLRADVDPDWARRVYYALIHETADRRDDTDVDALAARLVDTLLRGVGP</sequence>
<dbReference type="InterPro" id="IPR050109">
    <property type="entry name" value="HTH-type_TetR-like_transc_reg"/>
</dbReference>
<name>A0A8J3JB19_9ACTN</name>
<dbReference type="GO" id="GO:0000976">
    <property type="term" value="F:transcription cis-regulatory region binding"/>
    <property type="evidence" value="ECO:0007669"/>
    <property type="project" value="TreeGrafter"/>
</dbReference>
<accession>A0A8J3JB19</accession>
<dbReference type="AlphaFoldDB" id="A0A8J3JB19"/>
<keyword evidence="3" id="KW-0804">Transcription</keyword>
<dbReference type="PANTHER" id="PTHR30055:SF234">
    <property type="entry name" value="HTH-TYPE TRANSCRIPTIONAL REGULATOR BETI"/>
    <property type="match status" value="1"/>
</dbReference>
<gene>
    <name evidence="6" type="ORF">Aru02nite_43530</name>
</gene>
<organism evidence="6 7">
    <name type="scientific">Actinocatenispora rupis</name>
    <dbReference type="NCBI Taxonomy" id="519421"/>
    <lineage>
        <taxon>Bacteria</taxon>
        <taxon>Bacillati</taxon>
        <taxon>Actinomycetota</taxon>
        <taxon>Actinomycetes</taxon>
        <taxon>Micromonosporales</taxon>
        <taxon>Micromonosporaceae</taxon>
        <taxon>Actinocatenispora</taxon>
    </lineage>
</organism>
<dbReference type="InterPro" id="IPR036271">
    <property type="entry name" value="Tet_transcr_reg_TetR-rel_C_sf"/>
</dbReference>
<evidence type="ECO:0000256" key="2">
    <source>
        <dbReference type="ARBA" id="ARBA00023125"/>
    </source>
</evidence>
<evidence type="ECO:0000259" key="5">
    <source>
        <dbReference type="PROSITE" id="PS50977"/>
    </source>
</evidence>
<dbReference type="PROSITE" id="PS50977">
    <property type="entry name" value="HTH_TETR_2"/>
    <property type="match status" value="1"/>
</dbReference>
<proteinExistence type="predicted"/>